<dbReference type="GO" id="GO:0015627">
    <property type="term" value="C:type II protein secretion system complex"/>
    <property type="evidence" value="ECO:0007669"/>
    <property type="project" value="TreeGrafter"/>
</dbReference>
<name>A0A1H9RGS2_9BACI</name>
<evidence type="ECO:0000313" key="3">
    <source>
        <dbReference type="EMBL" id="SER71183.1"/>
    </source>
</evidence>
<proteinExistence type="predicted"/>
<dbReference type="InterPro" id="IPR010994">
    <property type="entry name" value="RuvA_2-like"/>
</dbReference>
<feature type="domain" description="Helix-hairpin-helix DNA-binding motif class 1" evidence="2">
    <location>
        <begin position="189"/>
        <end position="208"/>
    </location>
</feature>
<evidence type="ECO:0000259" key="2">
    <source>
        <dbReference type="SMART" id="SM00278"/>
    </source>
</evidence>
<dbReference type="GO" id="GO:0015628">
    <property type="term" value="P:protein secretion by the type II secretion system"/>
    <property type="evidence" value="ECO:0007669"/>
    <property type="project" value="TreeGrafter"/>
</dbReference>
<dbReference type="SMART" id="SM00278">
    <property type="entry name" value="HhH1"/>
    <property type="match status" value="2"/>
</dbReference>
<dbReference type="EMBL" id="FOGT01000003">
    <property type="protein sequence ID" value="SER71183.1"/>
    <property type="molecule type" value="Genomic_DNA"/>
</dbReference>
<dbReference type="Proteomes" id="UP000198571">
    <property type="component" value="Unassembled WGS sequence"/>
</dbReference>
<dbReference type="GO" id="GO:0003677">
    <property type="term" value="F:DNA binding"/>
    <property type="evidence" value="ECO:0007669"/>
    <property type="project" value="InterPro"/>
</dbReference>
<organism evidence="3 4">
    <name type="scientific">Salipaludibacillus aurantiacus</name>
    <dbReference type="NCBI Taxonomy" id="1601833"/>
    <lineage>
        <taxon>Bacteria</taxon>
        <taxon>Bacillati</taxon>
        <taxon>Bacillota</taxon>
        <taxon>Bacilli</taxon>
        <taxon>Bacillales</taxon>
        <taxon>Bacillaceae</taxon>
    </lineage>
</organism>
<evidence type="ECO:0000256" key="1">
    <source>
        <dbReference type="SAM" id="Phobius"/>
    </source>
</evidence>
<dbReference type="PANTHER" id="PTHR21180:SF32">
    <property type="entry name" value="ENDONUCLEASE_EXONUCLEASE_PHOSPHATASE FAMILY DOMAIN-CONTAINING PROTEIN 1"/>
    <property type="match status" value="1"/>
</dbReference>
<keyword evidence="1" id="KW-1133">Transmembrane helix</keyword>
<dbReference type="PANTHER" id="PTHR21180">
    <property type="entry name" value="ENDONUCLEASE/EXONUCLEASE/PHOSPHATASE FAMILY DOMAIN-CONTAINING PROTEIN 1"/>
    <property type="match status" value="1"/>
</dbReference>
<dbReference type="InterPro" id="IPR019554">
    <property type="entry name" value="Soluble_ligand-bd"/>
</dbReference>
<dbReference type="Gene3D" id="1.10.150.280">
    <property type="entry name" value="AF1531-like domain"/>
    <property type="match status" value="1"/>
</dbReference>
<dbReference type="SUPFAM" id="SSF47781">
    <property type="entry name" value="RuvA domain 2-like"/>
    <property type="match status" value="1"/>
</dbReference>
<dbReference type="NCBIfam" id="TIGR00426">
    <property type="entry name" value="competence protein ComEA helix-hairpin-helix repeat region"/>
    <property type="match status" value="1"/>
</dbReference>
<dbReference type="OrthoDB" id="9790239at2"/>
<evidence type="ECO:0000313" key="4">
    <source>
        <dbReference type="Proteomes" id="UP000198571"/>
    </source>
</evidence>
<dbReference type="RefSeq" id="WP_093047886.1">
    <property type="nucleotide sequence ID" value="NZ_FOGT01000003.1"/>
</dbReference>
<accession>A0A1H9RGS2</accession>
<dbReference type="STRING" id="1601833.SAMN05518684_103114"/>
<reference evidence="4" key="1">
    <citation type="submission" date="2016-10" db="EMBL/GenBank/DDBJ databases">
        <authorList>
            <person name="Varghese N."/>
            <person name="Submissions S."/>
        </authorList>
    </citation>
    <scope>NUCLEOTIDE SEQUENCE [LARGE SCALE GENOMIC DNA]</scope>
    <source>
        <strain evidence="4">S9</strain>
    </source>
</reference>
<gene>
    <name evidence="3" type="ORF">SAMN05518684_103114</name>
</gene>
<keyword evidence="4" id="KW-1185">Reference proteome</keyword>
<dbReference type="Gene3D" id="3.10.560.10">
    <property type="entry name" value="Outer membrane lipoprotein wza domain like"/>
    <property type="match status" value="1"/>
</dbReference>
<keyword evidence="1" id="KW-0812">Transmembrane</keyword>
<dbReference type="Pfam" id="PF12836">
    <property type="entry name" value="HHH_3"/>
    <property type="match status" value="1"/>
</dbReference>
<keyword evidence="1" id="KW-0472">Membrane</keyword>
<feature type="transmembrane region" description="Helical" evidence="1">
    <location>
        <begin position="12"/>
        <end position="31"/>
    </location>
</feature>
<dbReference type="InterPro" id="IPR004509">
    <property type="entry name" value="Competence_ComEA_HhH"/>
</dbReference>
<dbReference type="Pfam" id="PF10531">
    <property type="entry name" value="SLBB"/>
    <property type="match status" value="1"/>
</dbReference>
<dbReference type="InterPro" id="IPR051675">
    <property type="entry name" value="Endo/Exo/Phosphatase_dom_1"/>
</dbReference>
<dbReference type="AlphaFoldDB" id="A0A1H9RGS2"/>
<dbReference type="GO" id="GO:0006281">
    <property type="term" value="P:DNA repair"/>
    <property type="evidence" value="ECO:0007669"/>
    <property type="project" value="InterPro"/>
</dbReference>
<feature type="domain" description="Helix-hairpin-helix DNA-binding motif class 1" evidence="2">
    <location>
        <begin position="159"/>
        <end position="178"/>
    </location>
</feature>
<protein>
    <submittedName>
        <fullName evidence="3">Competence protein ComEA</fullName>
    </submittedName>
</protein>
<sequence>MNVLKDRLPQKGIFMIIGGAVSVTLFLIFFLPAGEKGESEAEHVVFPWEEETGEEEVSDSQIAFKQETFIVDIKGEVVNTGIYTVEEGERVQDAILKAGGFTGNANDKLINLAERCYDEMVIYVPSMDEEYENILSSSPAQTGLPSQQEGILINSASAEELTALPGIGPAKADAIINYRDENGPFKSGEELKEVPGIGEKTLENIVDKIIIR</sequence>
<dbReference type="InterPro" id="IPR003583">
    <property type="entry name" value="Hlx-hairpin-Hlx_DNA-bd_motif"/>
</dbReference>